<comment type="caution">
    <text evidence="1">The sequence shown here is derived from an EMBL/GenBank/DDBJ whole genome shotgun (WGS) entry which is preliminary data.</text>
</comment>
<sequence>MRKIYSPRDLKTLCRDVKKIKTEDQKATAIAPRRRLWSRREALGRDHTNSSIARLPTNALARPVADQKQRPTHPRAATAPLVATRALISSLSVVILVVIQDNLEDNRIKAHVKEHQDHLYDHHTNGRLISSDYFRHSSNNSPLLFNPEPERSFRNNRIARRLFRTMNLDEVLVEDVPDESHIQPPQMGPQNPIPQAHPPNPPQYRNNGNGGYQGDNTNNWNGTNRHNGGFQEGNHFQYNPRYLDQPNRHSVASHFQPGDYDDPSPIIFPHGNEHIVEIRPQLIGVIPLFRGYKNEDPYNHLYEFLAIANANTPRETNRDTFKLHLFPFTLKEKAKYWFTSLAPGSINTWDQLRTNFLQEFYPASKTTEIRKAIQDFTQKPNEEFHDAFDRLKELLRSCPHHEFPRWQLVRYFFDGVDSTNQSMINAASSGTFMLQDSENAWKFLEQLSNGSKANYSTRKQEIPNQTVATIALDKTWKTGVKSDIIALSKKVDLLLTSLGKEKGVNVLQGQKSCGNCGNTGHVAHNCTKTREELNHLNGYGQHHNPQRSFRPSNQGNYNNNNQGNYHNNNQGNFNNNNQRGQYQNQHQNQQRTFQPNHNGREGSTSRKEPENEGTKLDKIMEFITQTYQKTDTNTKTIAAMEKQIAQLAEQLGKREEGKFPSNTTVNPSHSQRPGKEHQVNQVISLRSGKKVDNQVSSLPNPTLEEESDTEEIYNEKEELEKILKEKEIEIEQNNIAPYPSALEPSTSKDTKRTKSEDMWEVFSQVKINIPLVKLIREVPSYAKFLKDLCIQKRKLKSRLPKKVDLTEHASSIVSNSLPPNLKDPGAPLISVTVGNINIKKALLDLGASVNILPGNLFDQYELGNLEHTDIILQLADKSTKIPRGMLTDVIIKVDEFYYPVDFLVLDTEHTYKESQASIILGRPFLATTNAQINCRTGAMDIAFGNRKLRLNVFNTFNNSSTEHECYQVDVVDDLVHQTTPTILRSDELENFLNNTRIEDRDTKEVHMIEEVFQTQQWKTPWIPQVEKLPTNFSAPLKSSFEVPPVLELKTLPKHLKYSFLGPNKTLPVIISADLTGAQEETLLEVLMKYKEAIGWTIADLKGISPATCMHRIITEEGTKPARETQRRLNPNLREVVKKEVLKWLDAGIIYPISDSDWVSPTQTVPKKSGITVVETEDGEKMTTRPITGWRVCIDYRKLNTATSKDHFPLPFIDQIVEKLSGKKFYCFLDGYSGYNQIAIHPEDQAKTTFTCPYGTFAFRRMPFGLCNAPATFQRCMMAIFSDMVGESLEIFMDDFSIFGSSFDNFLKQLEKVLKRCTESNLILSWEKSHFMVKEGIVLGHVVSERGFEVDRAKVQIISTLPPPSSVKGIRSFLGHAGFYRRFIKDFSTISKPLCKLLLKDAPFVFDNDCQEAFTILKHKLTEAPILQAPNWLLPFEIMCDASDYAVGAVLGQRVDKKPVVICYSSKTFSEAQLNYTTTEKELLAVVYALDKFRSYIWGSKVILYTDHSAIRHLMEKKETKPRLIRWVLLLQEFDIEIRDKKGSKNVVADHLSRIQTDEIQGETIREDFPDEQLFSVQKLPWFANLVNYFVTGKTPSHWTTQQKRYFFSQTKQYLWEDSDLFKIGADQVIRRCVPNDEQTDILRHCHSYACGGHFSAKKTGHRVLQSGFFWPSLFKDAYTYVKACDRCQKMGGISRRDMMPMSPILIVEIFDVWGIDFMGPFPTSFGNLYILLAVDYVSKWVEAEATRTNDHSVVCKFVKKNIFSRHGIPRTIISDGGSHFKNRHFAKLLKHYGVTHKIGTPYHPQTSGQAEVSNREIKRILEKTVRPDRKDWSIRLDDALWAYRTAYKTPIGMSPYRLVYGKPCHLPVELEHRAMWAIKNANVNLTDAGEERKFQLSELEEIRKEAYESSKIYKEKTKDFHDRHIVRKQFHIGQLVWLFDSRLKLFPGKLKSKWTGPYVITDVALHGAIEIKPEKGGEPFKVNGQRLKPYVQMVDNSKVVFEKIALINPQL</sequence>
<name>A0ACB9CS68_CICIN</name>
<reference evidence="1 2" key="2">
    <citation type="journal article" date="2022" name="Mol. Ecol. Resour.">
        <title>The genomes of chicory, endive, great burdock and yacon provide insights into Asteraceae paleo-polyploidization history and plant inulin production.</title>
        <authorList>
            <person name="Fan W."/>
            <person name="Wang S."/>
            <person name="Wang H."/>
            <person name="Wang A."/>
            <person name="Jiang F."/>
            <person name="Liu H."/>
            <person name="Zhao H."/>
            <person name="Xu D."/>
            <person name="Zhang Y."/>
        </authorList>
    </citation>
    <scope>NUCLEOTIDE SEQUENCE [LARGE SCALE GENOMIC DNA]</scope>
    <source>
        <strain evidence="2">cv. Punajuju</strain>
        <tissue evidence="1">Leaves</tissue>
    </source>
</reference>
<evidence type="ECO:0000313" key="2">
    <source>
        <dbReference type="Proteomes" id="UP001055811"/>
    </source>
</evidence>
<dbReference type="Proteomes" id="UP001055811">
    <property type="component" value="Linkage Group LG05"/>
</dbReference>
<evidence type="ECO:0000313" key="1">
    <source>
        <dbReference type="EMBL" id="KAI3737115.1"/>
    </source>
</evidence>
<dbReference type="EMBL" id="CM042013">
    <property type="protein sequence ID" value="KAI3737115.1"/>
    <property type="molecule type" value="Genomic_DNA"/>
</dbReference>
<gene>
    <name evidence="1" type="ORF">L2E82_27110</name>
</gene>
<proteinExistence type="predicted"/>
<keyword evidence="2" id="KW-1185">Reference proteome</keyword>
<organism evidence="1 2">
    <name type="scientific">Cichorium intybus</name>
    <name type="common">Chicory</name>
    <dbReference type="NCBI Taxonomy" id="13427"/>
    <lineage>
        <taxon>Eukaryota</taxon>
        <taxon>Viridiplantae</taxon>
        <taxon>Streptophyta</taxon>
        <taxon>Embryophyta</taxon>
        <taxon>Tracheophyta</taxon>
        <taxon>Spermatophyta</taxon>
        <taxon>Magnoliopsida</taxon>
        <taxon>eudicotyledons</taxon>
        <taxon>Gunneridae</taxon>
        <taxon>Pentapetalae</taxon>
        <taxon>asterids</taxon>
        <taxon>campanulids</taxon>
        <taxon>Asterales</taxon>
        <taxon>Asteraceae</taxon>
        <taxon>Cichorioideae</taxon>
        <taxon>Cichorieae</taxon>
        <taxon>Cichoriinae</taxon>
        <taxon>Cichorium</taxon>
    </lineage>
</organism>
<protein>
    <submittedName>
        <fullName evidence="1">Uncharacterized protein</fullName>
    </submittedName>
</protein>
<reference evidence="2" key="1">
    <citation type="journal article" date="2022" name="Mol. Ecol. Resour.">
        <title>The genomes of chicory, endive, great burdock and yacon provide insights into Asteraceae palaeo-polyploidization history and plant inulin production.</title>
        <authorList>
            <person name="Fan W."/>
            <person name="Wang S."/>
            <person name="Wang H."/>
            <person name="Wang A."/>
            <person name="Jiang F."/>
            <person name="Liu H."/>
            <person name="Zhao H."/>
            <person name="Xu D."/>
            <person name="Zhang Y."/>
        </authorList>
    </citation>
    <scope>NUCLEOTIDE SEQUENCE [LARGE SCALE GENOMIC DNA]</scope>
    <source>
        <strain evidence="2">cv. Punajuju</strain>
    </source>
</reference>
<accession>A0ACB9CS68</accession>